<dbReference type="PRINTS" id="PR00420">
    <property type="entry name" value="RNGMNOXGNASE"/>
</dbReference>
<evidence type="ECO:0000259" key="1">
    <source>
        <dbReference type="PROSITE" id="PS50042"/>
    </source>
</evidence>
<dbReference type="SUPFAM" id="SSF51905">
    <property type="entry name" value="FAD/NAD(P)-binding domain"/>
    <property type="match status" value="1"/>
</dbReference>
<gene>
    <name evidence="2" type="ORF">HYG82_08940</name>
</gene>
<dbReference type="Pfam" id="PF01494">
    <property type="entry name" value="FAD_binding_3"/>
    <property type="match status" value="1"/>
</dbReference>
<dbReference type="PANTHER" id="PTHR43747">
    <property type="entry name" value="FAD-BINDING PROTEIN"/>
    <property type="match status" value="1"/>
</dbReference>
<dbReference type="Gene3D" id="3.50.50.60">
    <property type="entry name" value="FAD/NAD(P)-binding domain"/>
    <property type="match status" value="1"/>
</dbReference>
<dbReference type="Proteomes" id="UP000509241">
    <property type="component" value="Chromosome"/>
</dbReference>
<organism evidence="2 3">
    <name type="scientific">Natrinema halophilum</name>
    <dbReference type="NCBI Taxonomy" id="1699371"/>
    <lineage>
        <taxon>Archaea</taxon>
        <taxon>Methanobacteriati</taxon>
        <taxon>Methanobacteriota</taxon>
        <taxon>Stenosarchaea group</taxon>
        <taxon>Halobacteria</taxon>
        <taxon>Halobacteriales</taxon>
        <taxon>Natrialbaceae</taxon>
        <taxon>Natrinema</taxon>
    </lineage>
</organism>
<dbReference type="Gene3D" id="3.30.9.100">
    <property type="match status" value="1"/>
</dbReference>
<dbReference type="GeneID" id="56033413"/>
<keyword evidence="3" id="KW-1185">Reference proteome</keyword>
<dbReference type="AlphaFoldDB" id="A0A7D5GHD1"/>
<feature type="domain" description="Cyclic nucleotide-binding" evidence="1">
    <location>
        <begin position="64"/>
        <end position="119"/>
    </location>
</feature>
<dbReference type="GO" id="GO:0071949">
    <property type="term" value="F:FAD binding"/>
    <property type="evidence" value="ECO:0007669"/>
    <property type="project" value="InterPro"/>
</dbReference>
<reference evidence="2 3" key="1">
    <citation type="submission" date="2020-07" db="EMBL/GenBank/DDBJ databases">
        <authorList>
            <person name="Cui H."/>
        </authorList>
    </citation>
    <scope>NUCLEOTIDE SEQUENCE [LARGE SCALE GENOMIC DNA]</scope>
    <source>
        <strain evidence="2 3">YPL8</strain>
    </source>
</reference>
<name>A0A7D5GHD1_9EURY</name>
<dbReference type="EMBL" id="CP058601">
    <property type="protein sequence ID" value="QLG48967.1"/>
    <property type="molecule type" value="Genomic_DNA"/>
</dbReference>
<sequence>MSANTNLTDDRGRCEVAVVGGGPAGAVASRILANRGRAVVLVEATRYDDWRLGETLQPSIREPLTALGVGEAFDAIPTVSSNGIRRYWGDDEPRSRTFLANPYAGGYHVDRTAFDRMLGLAARNAGATLLLGARVDACEPDFDSQRISLSLDTTAAFAETLPLVSDDQDRISARAVLDASGRTATVARRLGADRDVHDKLVGAGATFRADHDDCGRYTLIEAIPDGWWYSAPLPGDQLVVVFFTDADLLGVRSGADPWRDALNATSETADRTAAATFEQGPAIAPVLSHRLDRDLDDQPWLAVGDAAMGVDPLSGTGIERAIDTGVRGAIAIDRWLDGYRDQAETYEDDLDADFSEYLERRATYYRREDRWPDTAFWRRRHDPATIDTS</sequence>
<evidence type="ECO:0000313" key="2">
    <source>
        <dbReference type="EMBL" id="QLG48967.1"/>
    </source>
</evidence>
<dbReference type="InterPro" id="IPR000595">
    <property type="entry name" value="cNMP-bd_dom"/>
</dbReference>
<dbReference type="PANTHER" id="PTHR43747:SF1">
    <property type="entry name" value="SLR1998 PROTEIN"/>
    <property type="match status" value="1"/>
</dbReference>
<dbReference type="OrthoDB" id="46008at2157"/>
<dbReference type="PROSITE" id="PS50042">
    <property type="entry name" value="CNMP_BINDING_3"/>
    <property type="match status" value="1"/>
</dbReference>
<dbReference type="InterPro" id="IPR036188">
    <property type="entry name" value="FAD/NAD-bd_sf"/>
</dbReference>
<dbReference type="InterPro" id="IPR002938">
    <property type="entry name" value="FAD-bd"/>
</dbReference>
<proteinExistence type="predicted"/>
<dbReference type="InterPro" id="IPR050816">
    <property type="entry name" value="Flavin-dep_Halogenase_NPB"/>
</dbReference>
<protein>
    <submittedName>
        <fullName evidence="2">NAD(P)/FAD-dependent oxidoreductase</fullName>
    </submittedName>
</protein>
<evidence type="ECO:0000313" key="3">
    <source>
        <dbReference type="Proteomes" id="UP000509241"/>
    </source>
</evidence>
<accession>A0A7D5GHD1</accession>
<dbReference type="KEGG" id="haly:HYG82_08940"/>
<dbReference type="RefSeq" id="WP_179260703.1">
    <property type="nucleotide sequence ID" value="NZ_CP058601.1"/>
</dbReference>